<dbReference type="Proteomes" id="UP000077266">
    <property type="component" value="Unassembled WGS sequence"/>
</dbReference>
<sequence>MHPAVPGLPACLPTCMTLGRFAVVPGPRKTKLLVAAISRAAALDACLLSWATVPFGMVDRGVEAAFELFLGTTPQASTVPYPNPTFLSGLLFSENLADCFLSATRRRERSGAYALGTEDLSILRC</sequence>
<gene>
    <name evidence="1" type="ORF">EXIGLDRAFT_376770</name>
</gene>
<reference evidence="1 2" key="1">
    <citation type="journal article" date="2016" name="Mol. Biol. Evol.">
        <title>Comparative Genomics of Early-Diverging Mushroom-Forming Fungi Provides Insights into the Origins of Lignocellulose Decay Capabilities.</title>
        <authorList>
            <person name="Nagy L.G."/>
            <person name="Riley R."/>
            <person name="Tritt A."/>
            <person name="Adam C."/>
            <person name="Daum C."/>
            <person name="Floudas D."/>
            <person name="Sun H."/>
            <person name="Yadav J.S."/>
            <person name="Pangilinan J."/>
            <person name="Larsson K.H."/>
            <person name="Matsuura K."/>
            <person name="Barry K."/>
            <person name="Labutti K."/>
            <person name="Kuo R."/>
            <person name="Ohm R.A."/>
            <person name="Bhattacharya S.S."/>
            <person name="Shirouzu T."/>
            <person name="Yoshinaga Y."/>
            <person name="Martin F.M."/>
            <person name="Grigoriev I.V."/>
            <person name="Hibbett D.S."/>
        </authorList>
    </citation>
    <scope>NUCLEOTIDE SEQUENCE [LARGE SCALE GENOMIC DNA]</scope>
    <source>
        <strain evidence="1 2">HHB12029</strain>
    </source>
</reference>
<organism evidence="1 2">
    <name type="scientific">Exidia glandulosa HHB12029</name>
    <dbReference type="NCBI Taxonomy" id="1314781"/>
    <lineage>
        <taxon>Eukaryota</taxon>
        <taxon>Fungi</taxon>
        <taxon>Dikarya</taxon>
        <taxon>Basidiomycota</taxon>
        <taxon>Agaricomycotina</taxon>
        <taxon>Agaricomycetes</taxon>
        <taxon>Auriculariales</taxon>
        <taxon>Exidiaceae</taxon>
        <taxon>Exidia</taxon>
    </lineage>
</organism>
<protein>
    <submittedName>
        <fullName evidence="1">Uncharacterized protein</fullName>
    </submittedName>
</protein>
<evidence type="ECO:0000313" key="2">
    <source>
        <dbReference type="Proteomes" id="UP000077266"/>
    </source>
</evidence>
<name>A0A166BPA8_EXIGL</name>
<accession>A0A166BPA8</accession>
<dbReference type="AlphaFoldDB" id="A0A166BPA8"/>
<proteinExistence type="predicted"/>
<keyword evidence="2" id="KW-1185">Reference proteome</keyword>
<evidence type="ECO:0000313" key="1">
    <source>
        <dbReference type="EMBL" id="KZW02910.1"/>
    </source>
</evidence>
<dbReference type="InParanoid" id="A0A166BPA8"/>
<dbReference type="EMBL" id="KV425886">
    <property type="protein sequence ID" value="KZW02910.1"/>
    <property type="molecule type" value="Genomic_DNA"/>
</dbReference>